<dbReference type="AlphaFoldDB" id="M2RAP8"/>
<dbReference type="Pfam" id="PF20231">
    <property type="entry name" value="DUF6589"/>
    <property type="match status" value="1"/>
</dbReference>
<feature type="domain" description="DUF6589" evidence="2">
    <location>
        <begin position="113"/>
        <end position="239"/>
    </location>
</feature>
<dbReference type="EMBL" id="KB445791">
    <property type="protein sequence ID" value="EMD41485.1"/>
    <property type="molecule type" value="Genomic_DNA"/>
</dbReference>
<dbReference type="OrthoDB" id="4743193at2759"/>
<sequence>MSDTENTIYWEETGDLPDGNDKGDVEDKSDVENKNDQGEGADEGNGQDLSTCMLSTQKCRQSVVTLWAVSLPLHDIQCCEESLWSKSPQNPDNYRGVETSSWQKFVQVIVTHDVDSLDMNCCQWFQTWKFLVDLVTYGLEYFQQFKDDLGKPEAAEKIPVVQSKHISLRAMDINEAMTVGNGEALTDIFKQANIDSLGEDRIERRRDIGDYVLLVHGDLATGEQIEGLQRSCSKETTAW</sequence>
<dbReference type="Proteomes" id="UP000016930">
    <property type="component" value="Unassembled WGS sequence"/>
</dbReference>
<proteinExistence type="predicted"/>
<evidence type="ECO:0000313" key="3">
    <source>
        <dbReference type="EMBL" id="EMD41485.1"/>
    </source>
</evidence>
<feature type="region of interest" description="Disordered" evidence="1">
    <location>
        <begin position="1"/>
        <end position="48"/>
    </location>
</feature>
<dbReference type="InterPro" id="IPR046496">
    <property type="entry name" value="DUF6589"/>
</dbReference>
<evidence type="ECO:0000256" key="1">
    <source>
        <dbReference type="SAM" id="MobiDB-lite"/>
    </source>
</evidence>
<reference evidence="3 4" key="1">
    <citation type="journal article" date="2012" name="Proc. Natl. Acad. Sci. U.S.A.">
        <title>Comparative genomics of Ceriporiopsis subvermispora and Phanerochaete chrysosporium provide insight into selective ligninolysis.</title>
        <authorList>
            <person name="Fernandez-Fueyo E."/>
            <person name="Ruiz-Duenas F.J."/>
            <person name="Ferreira P."/>
            <person name="Floudas D."/>
            <person name="Hibbett D.S."/>
            <person name="Canessa P."/>
            <person name="Larrondo L.F."/>
            <person name="James T.Y."/>
            <person name="Seelenfreund D."/>
            <person name="Lobos S."/>
            <person name="Polanco R."/>
            <person name="Tello M."/>
            <person name="Honda Y."/>
            <person name="Watanabe T."/>
            <person name="Watanabe T."/>
            <person name="Ryu J.S."/>
            <person name="Kubicek C.P."/>
            <person name="Schmoll M."/>
            <person name="Gaskell J."/>
            <person name="Hammel K.E."/>
            <person name="St John F.J."/>
            <person name="Vanden Wymelenberg A."/>
            <person name="Sabat G."/>
            <person name="Splinter BonDurant S."/>
            <person name="Syed K."/>
            <person name="Yadav J.S."/>
            <person name="Doddapaneni H."/>
            <person name="Subramanian V."/>
            <person name="Lavin J.L."/>
            <person name="Oguiza J.A."/>
            <person name="Perez G."/>
            <person name="Pisabarro A.G."/>
            <person name="Ramirez L."/>
            <person name="Santoyo F."/>
            <person name="Master E."/>
            <person name="Coutinho P.M."/>
            <person name="Henrissat B."/>
            <person name="Lombard V."/>
            <person name="Magnuson J.K."/>
            <person name="Kuees U."/>
            <person name="Hori C."/>
            <person name="Igarashi K."/>
            <person name="Samejima M."/>
            <person name="Held B.W."/>
            <person name="Barry K.W."/>
            <person name="LaButti K.M."/>
            <person name="Lapidus A."/>
            <person name="Lindquist E.A."/>
            <person name="Lucas S.M."/>
            <person name="Riley R."/>
            <person name="Salamov A.A."/>
            <person name="Hoffmeister D."/>
            <person name="Schwenk D."/>
            <person name="Hadar Y."/>
            <person name="Yarden O."/>
            <person name="de Vries R.P."/>
            <person name="Wiebenga A."/>
            <person name="Stenlid J."/>
            <person name="Eastwood D."/>
            <person name="Grigoriev I.V."/>
            <person name="Berka R.M."/>
            <person name="Blanchette R.A."/>
            <person name="Kersten P."/>
            <person name="Martinez A.T."/>
            <person name="Vicuna R."/>
            <person name="Cullen D."/>
        </authorList>
    </citation>
    <scope>NUCLEOTIDE SEQUENCE [LARGE SCALE GENOMIC DNA]</scope>
    <source>
        <strain evidence="3 4">B</strain>
    </source>
</reference>
<organism evidence="3 4">
    <name type="scientific">Ceriporiopsis subvermispora (strain B)</name>
    <name type="common">White-rot fungus</name>
    <name type="synonym">Gelatoporia subvermispora</name>
    <dbReference type="NCBI Taxonomy" id="914234"/>
    <lineage>
        <taxon>Eukaryota</taxon>
        <taxon>Fungi</taxon>
        <taxon>Dikarya</taxon>
        <taxon>Basidiomycota</taxon>
        <taxon>Agaricomycotina</taxon>
        <taxon>Agaricomycetes</taxon>
        <taxon>Polyporales</taxon>
        <taxon>Gelatoporiaceae</taxon>
        <taxon>Gelatoporia</taxon>
    </lineage>
</organism>
<dbReference type="STRING" id="914234.M2RAP8"/>
<evidence type="ECO:0000259" key="2">
    <source>
        <dbReference type="Pfam" id="PF20231"/>
    </source>
</evidence>
<accession>M2RAP8</accession>
<protein>
    <recommendedName>
        <fullName evidence="2">DUF6589 domain-containing protein</fullName>
    </recommendedName>
</protein>
<name>M2RAP8_CERS8</name>
<keyword evidence="4" id="KW-1185">Reference proteome</keyword>
<gene>
    <name evidence="3" type="ORF">CERSUDRAFT_70031</name>
</gene>
<feature type="compositionally biased region" description="Basic and acidic residues" evidence="1">
    <location>
        <begin position="19"/>
        <end position="37"/>
    </location>
</feature>
<dbReference type="HOGENOM" id="CLU_1161005_0_0_1"/>
<evidence type="ECO:0000313" key="4">
    <source>
        <dbReference type="Proteomes" id="UP000016930"/>
    </source>
</evidence>